<protein>
    <submittedName>
        <fullName evidence="6">AraC family transcriptional regulator</fullName>
    </submittedName>
</protein>
<dbReference type="InterPro" id="IPR050204">
    <property type="entry name" value="AraC_XylS_family_regulators"/>
</dbReference>
<dbReference type="Pfam" id="PF12852">
    <property type="entry name" value="Cupin_6"/>
    <property type="match status" value="1"/>
</dbReference>
<dbReference type="InterPro" id="IPR018060">
    <property type="entry name" value="HTH_AraC"/>
</dbReference>
<dbReference type="Pfam" id="PF12833">
    <property type="entry name" value="HTH_18"/>
    <property type="match status" value="1"/>
</dbReference>
<dbReference type="EMBL" id="JAFMPK010000009">
    <property type="protein sequence ID" value="MBO0607606.1"/>
    <property type="molecule type" value="Genomic_DNA"/>
</dbReference>
<dbReference type="PRINTS" id="PR00032">
    <property type="entry name" value="HTHARAC"/>
</dbReference>
<evidence type="ECO:0000256" key="4">
    <source>
        <dbReference type="SAM" id="MobiDB-lite"/>
    </source>
</evidence>
<evidence type="ECO:0000256" key="2">
    <source>
        <dbReference type="ARBA" id="ARBA00023125"/>
    </source>
</evidence>
<dbReference type="SUPFAM" id="SSF46689">
    <property type="entry name" value="Homeodomain-like"/>
    <property type="match status" value="2"/>
</dbReference>
<organism evidence="6 7">
    <name type="scientific">Myceligenerans salitolerans</name>
    <dbReference type="NCBI Taxonomy" id="1230528"/>
    <lineage>
        <taxon>Bacteria</taxon>
        <taxon>Bacillati</taxon>
        <taxon>Actinomycetota</taxon>
        <taxon>Actinomycetes</taxon>
        <taxon>Micrococcales</taxon>
        <taxon>Promicromonosporaceae</taxon>
        <taxon>Myceligenerans</taxon>
    </lineage>
</organism>
<feature type="domain" description="HTH araC/xylS-type" evidence="5">
    <location>
        <begin position="228"/>
        <end position="326"/>
    </location>
</feature>
<dbReference type="InterPro" id="IPR009057">
    <property type="entry name" value="Homeodomain-like_sf"/>
</dbReference>
<dbReference type="InterPro" id="IPR020449">
    <property type="entry name" value="Tscrpt_reg_AraC-type_HTH"/>
</dbReference>
<reference evidence="7" key="2">
    <citation type="submission" date="2023-07" db="EMBL/GenBank/DDBJ databases">
        <title>Myceligenerans salitolerans sp. nov., a halotolerant actinomycete isolated from a salt lake in Xinjiang, China.</title>
        <authorList>
            <person name="Guan T."/>
        </authorList>
    </citation>
    <scope>NUCLEOTIDE SEQUENCE [LARGE SCALE GENOMIC DNA]</scope>
    <source>
        <strain evidence="7">XHU 5031</strain>
    </source>
</reference>
<dbReference type="InterPro" id="IPR032783">
    <property type="entry name" value="AraC_lig"/>
</dbReference>
<comment type="caution">
    <text evidence="6">The sequence shown here is derived from an EMBL/GenBank/DDBJ whole genome shotgun (WGS) entry which is preliminary data.</text>
</comment>
<dbReference type="RefSeq" id="WP_207273531.1">
    <property type="nucleotide sequence ID" value="NZ_JAFMPK010000009.1"/>
</dbReference>
<dbReference type="PANTHER" id="PTHR46796:SF7">
    <property type="entry name" value="ARAC FAMILY TRANSCRIPTIONAL REGULATOR"/>
    <property type="match status" value="1"/>
</dbReference>
<evidence type="ECO:0000256" key="1">
    <source>
        <dbReference type="ARBA" id="ARBA00023015"/>
    </source>
</evidence>
<keyword evidence="2" id="KW-0238">DNA-binding</keyword>
<accession>A0ABS3I4R2</accession>
<gene>
    <name evidence="6" type="ORF">J0911_01010</name>
</gene>
<keyword evidence="1" id="KW-0805">Transcription regulation</keyword>
<keyword evidence="7" id="KW-1185">Reference proteome</keyword>
<evidence type="ECO:0000313" key="7">
    <source>
        <dbReference type="Proteomes" id="UP000664617"/>
    </source>
</evidence>
<dbReference type="PROSITE" id="PS01124">
    <property type="entry name" value="HTH_ARAC_FAMILY_2"/>
    <property type="match status" value="1"/>
</dbReference>
<feature type="region of interest" description="Disordered" evidence="4">
    <location>
        <begin position="1"/>
        <end position="23"/>
    </location>
</feature>
<dbReference type="PANTHER" id="PTHR46796">
    <property type="entry name" value="HTH-TYPE TRANSCRIPTIONAL ACTIVATOR RHAS-RELATED"/>
    <property type="match status" value="1"/>
</dbReference>
<dbReference type="Gene3D" id="1.10.10.60">
    <property type="entry name" value="Homeodomain-like"/>
    <property type="match status" value="2"/>
</dbReference>
<reference evidence="6 7" key="1">
    <citation type="submission" date="2021-03" db="EMBL/GenBank/DDBJ databases">
        <authorList>
            <person name="Xin L."/>
        </authorList>
    </citation>
    <scope>NUCLEOTIDE SEQUENCE [LARGE SCALE GENOMIC DNA]</scope>
    <source>
        <strain evidence="6 7">XHU 5031</strain>
    </source>
</reference>
<dbReference type="SMART" id="SM00342">
    <property type="entry name" value="HTH_ARAC"/>
    <property type="match status" value="1"/>
</dbReference>
<sequence>MVNTHPVRPAAHPGPPTGQSDLTGPLGDGLHLLRFTGALYCQADLTAPWGVDFPRIEPCVMLPVVLTGRCVLEIGGARHLLEAGSAALITHGTPHRLLSSPGVASTGLFDIPVERVGETYERMRFGGGGERAQIAYAAMTVDEPLTARLVAELPDVIRVDAWDAGESGAFGTVLRLLAHEAQSLEPGGEAVMTRLADVLVIQVLRRWLRTSEEAATGWLAALRDPHVGRALGRLHAQPERDWSLVELAGLAGMSRSAFAERFTGLLGEPPMRYLARWRLEQAYTALTTTGDPVATISRRVGYSSEAAFGRAFKRHHGTSPGAVRRSGAARSPGSLRATADAVG</sequence>
<name>A0ABS3I4R2_9MICO</name>
<keyword evidence="3" id="KW-0804">Transcription</keyword>
<feature type="region of interest" description="Disordered" evidence="4">
    <location>
        <begin position="314"/>
        <end position="343"/>
    </location>
</feature>
<evidence type="ECO:0000313" key="6">
    <source>
        <dbReference type="EMBL" id="MBO0607606.1"/>
    </source>
</evidence>
<evidence type="ECO:0000256" key="3">
    <source>
        <dbReference type="ARBA" id="ARBA00023163"/>
    </source>
</evidence>
<proteinExistence type="predicted"/>
<dbReference type="Proteomes" id="UP000664617">
    <property type="component" value="Unassembled WGS sequence"/>
</dbReference>
<evidence type="ECO:0000259" key="5">
    <source>
        <dbReference type="PROSITE" id="PS01124"/>
    </source>
</evidence>